<name>A0A1J4MI66_9CRYT</name>
<evidence type="ECO:0000256" key="1">
    <source>
        <dbReference type="SAM" id="MobiDB-lite"/>
    </source>
</evidence>
<dbReference type="VEuPathDB" id="CryptoDB:cubi_03509"/>
<evidence type="ECO:0000313" key="3">
    <source>
        <dbReference type="Proteomes" id="UP000186176"/>
    </source>
</evidence>
<evidence type="ECO:0000313" key="2">
    <source>
        <dbReference type="EMBL" id="OII73711.1"/>
    </source>
</evidence>
<accession>A0A1J4MI66</accession>
<dbReference type="AlphaFoldDB" id="A0A1J4MI66"/>
<feature type="region of interest" description="Disordered" evidence="1">
    <location>
        <begin position="453"/>
        <end position="476"/>
    </location>
</feature>
<protein>
    <submittedName>
        <fullName evidence="2">Uncharacterized protein</fullName>
    </submittedName>
</protein>
<comment type="caution">
    <text evidence="2">The sequence shown here is derived from an EMBL/GenBank/DDBJ whole genome shotgun (WGS) entry which is preliminary data.</text>
</comment>
<sequence length="562" mass="60875">MNQLSEMNANERTDPGASTLIEQSFERAGTNSSTACVSPILEGKSLTNNYIESLLLNAGQNTNQVIAASLGQNLGVGLNLGFGLNMNIGVNELNSSFPLILPSQLCQVNNVLGAVQAALPDCYNTMPRGYNLNNPIIPQNVIPVAGIPITNFSGIESVLCTQSNLLSKEENQPDINPMKLDSQQSIINPLLQSPLLSSIGSQPSIINPNIIPRISPIISPCPGSIYQNPLVSGVDNCNINKIKKPVFPLKKETTNITEENDKLNSLLNSYFNNIASLADAHERVKNYLNANSGFDKSASIVCGDSTKLLGNVGVPDYGLSNVQLEHISMNNLTSGISQRIISSNTEQCIPGEPNDVFKISHTRKYRLGDQGRALLKSELSAYLRNHPEKRVEASKIADIRNATTKQLWQIAAMCGLEERFINLHAQSIAQSKGKVGLRGAKRKLNASINELSKTAEQTTSGDSTLPTNVTDSPELDPKANATIEISVAKSSDSNQISSSEENAVNIEVNIQTEIIEDKSVNIEGEINVLDTANEHLNSGWSEMKENSIIFADNDVKRMRVDT</sequence>
<dbReference type="RefSeq" id="XP_028874966.1">
    <property type="nucleotide sequence ID" value="XM_029020522.1"/>
</dbReference>
<reference evidence="2 3" key="1">
    <citation type="submission" date="2016-10" db="EMBL/GenBank/DDBJ databases">
        <title>Reductive evolution of mitochondrial metabolism and differential evolution of invasion-related proteins in Cryptosporidium.</title>
        <authorList>
            <person name="Liu S."/>
            <person name="Roellig D.M."/>
            <person name="Guo Y."/>
            <person name="Li N."/>
            <person name="Frace M.A."/>
            <person name="Tang K."/>
            <person name="Zhang L."/>
            <person name="Feng Y."/>
            <person name="Xiao L."/>
        </authorList>
    </citation>
    <scope>NUCLEOTIDE SEQUENCE [LARGE SCALE GENOMIC DNA]</scope>
    <source>
        <strain evidence="2">39726</strain>
    </source>
</reference>
<proteinExistence type="predicted"/>
<organism evidence="2 3">
    <name type="scientific">Cryptosporidium ubiquitum</name>
    <dbReference type="NCBI Taxonomy" id="857276"/>
    <lineage>
        <taxon>Eukaryota</taxon>
        <taxon>Sar</taxon>
        <taxon>Alveolata</taxon>
        <taxon>Apicomplexa</taxon>
        <taxon>Conoidasida</taxon>
        <taxon>Coccidia</taxon>
        <taxon>Eucoccidiorida</taxon>
        <taxon>Eimeriorina</taxon>
        <taxon>Cryptosporidiidae</taxon>
        <taxon>Cryptosporidium</taxon>
    </lineage>
</organism>
<dbReference type="GeneID" id="39980301"/>
<dbReference type="Proteomes" id="UP000186176">
    <property type="component" value="Unassembled WGS sequence"/>
</dbReference>
<dbReference type="EMBL" id="LRBP01000014">
    <property type="protein sequence ID" value="OII73711.1"/>
    <property type="molecule type" value="Genomic_DNA"/>
</dbReference>
<dbReference type="OrthoDB" id="428826at2759"/>
<gene>
    <name evidence="2" type="ORF">cubi_03509</name>
</gene>
<feature type="compositionally biased region" description="Polar residues" evidence="1">
    <location>
        <begin position="453"/>
        <end position="471"/>
    </location>
</feature>
<keyword evidence="3" id="KW-1185">Reference proteome</keyword>